<dbReference type="EMBL" id="JASPKY010000181">
    <property type="protein sequence ID" value="KAK9723302.1"/>
    <property type="molecule type" value="Genomic_DNA"/>
</dbReference>
<dbReference type="PANTHER" id="PTHR12106">
    <property type="entry name" value="SORTILIN RELATED"/>
    <property type="match status" value="1"/>
</dbReference>
<organism evidence="4 5">
    <name type="scientific">Popillia japonica</name>
    <name type="common">Japanese beetle</name>
    <dbReference type="NCBI Taxonomy" id="7064"/>
    <lineage>
        <taxon>Eukaryota</taxon>
        <taxon>Metazoa</taxon>
        <taxon>Ecdysozoa</taxon>
        <taxon>Arthropoda</taxon>
        <taxon>Hexapoda</taxon>
        <taxon>Insecta</taxon>
        <taxon>Pterygota</taxon>
        <taxon>Neoptera</taxon>
        <taxon>Endopterygota</taxon>
        <taxon>Coleoptera</taxon>
        <taxon>Polyphaga</taxon>
        <taxon>Scarabaeiformia</taxon>
        <taxon>Scarabaeidae</taxon>
        <taxon>Rutelinae</taxon>
        <taxon>Popillia</taxon>
    </lineage>
</organism>
<dbReference type="Pfam" id="PF15902">
    <property type="entry name" value="Sortilin-Vps10"/>
    <property type="match status" value="1"/>
</dbReference>
<evidence type="ECO:0000313" key="4">
    <source>
        <dbReference type="EMBL" id="KAK9723302.1"/>
    </source>
</evidence>
<sequence>MVRTHRWKSFITIRILIPSSYSSVEKFYNHPNFNSHFVFTDVRNKHIFVTTDHGKHITKIQVRFTPSEVQFRELHPRTILVLDKASSGRELYYSVDFGQSFSLLEENVKSFTFTNDKWELVLQRMLPSNFSSIYHTNNSPLTRPMTFLTKDVVEMFVKGDYVFFTKKSTSYNYDLFVSYKFKSIKQCIFDTQLTRQAYQIVDITNDRALVSVSHSDMTSHLYVSESLSVEDDTIRHTIRFTLSLENVLAYFPNNTWPDTWLHHVAEEPFTDIYKVEGLSGIYIASQVSHIPPSFNLGPQHLVTKITFDHGRSWNFIRAPARDNDRQLIPCDLEKNCSLHLSQRFSQLYPDTRTVSILSSKSAPGILVATGVIGKSLKGHFGVYISTNAGLTWKQALKDLYFFNMGDRGGILTAVKYYKVRRETRYILYSINEGEKWNEIPFHDEEIRLYGLMTEPGENTTIFTMFGSLPEEHKWIIVKINLQSVFDGQCKPEDYKDWTPSTIVNGESTIPCNMGQQSVYKRRLGNVSCYNGENNDFPISVQPCECTAVDYEW</sequence>
<comment type="caution">
    <text evidence="4">The sequence shown here is derived from an EMBL/GenBank/DDBJ whole genome shotgun (WGS) entry which is preliminary data.</text>
</comment>
<feature type="domain" description="VPS10" evidence="3">
    <location>
        <begin position="1"/>
        <end position="552"/>
    </location>
</feature>
<dbReference type="InterPro" id="IPR031778">
    <property type="entry name" value="Sortilin_N"/>
</dbReference>
<keyword evidence="2" id="KW-0325">Glycoprotein</keyword>
<gene>
    <name evidence="4" type="ORF">QE152_g19284</name>
</gene>
<keyword evidence="5" id="KW-1185">Reference proteome</keyword>
<dbReference type="Pfam" id="PF15901">
    <property type="entry name" value="Sortilin_C"/>
    <property type="match status" value="1"/>
</dbReference>
<dbReference type="SMART" id="SM00602">
    <property type="entry name" value="VPS10"/>
    <property type="match status" value="1"/>
</dbReference>
<evidence type="ECO:0000259" key="3">
    <source>
        <dbReference type="SMART" id="SM00602"/>
    </source>
</evidence>
<name>A0AAW1KS37_POPJA</name>
<evidence type="ECO:0000256" key="1">
    <source>
        <dbReference type="ARBA" id="ARBA00022737"/>
    </source>
</evidence>
<dbReference type="AlphaFoldDB" id="A0AAW1KS37"/>
<dbReference type="GO" id="GO:0005794">
    <property type="term" value="C:Golgi apparatus"/>
    <property type="evidence" value="ECO:0007669"/>
    <property type="project" value="TreeGrafter"/>
</dbReference>
<dbReference type="InterPro" id="IPR050310">
    <property type="entry name" value="VPS10-sortilin"/>
</dbReference>
<dbReference type="PANTHER" id="PTHR12106:SF27">
    <property type="entry name" value="SORTILIN-RELATED RECEPTOR"/>
    <property type="match status" value="1"/>
</dbReference>
<dbReference type="InterPro" id="IPR006581">
    <property type="entry name" value="VPS10"/>
</dbReference>
<keyword evidence="1" id="KW-0677">Repeat</keyword>
<evidence type="ECO:0000256" key="2">
    <source>
        <dbReference type="ARBA" id="ARBA00023180"/>
    </source>
</evidence>
<evidence type="ECO:0000313" key="5">
    <source>
        <dbReference type="Proteomes" id="UP001458880"/>
    </source>
</evidence>
<dbReference type="InterPro" id="IPR031777">
    <property type="entry name" value="Sortilin_C"/>
</dbReference>
<dbReference type="Proteomes" id="UP001458880">
    <property type="component" value="Unassembled WGS sequence"/>
</dbReference>
<dbReference type="Gene3D" id="2.10.70.80">
    <property type="match status" value="1"/>
</dbReference>
<dbReference type="GO" id="GO:0016020">
    <property type="term" value="C:membrane"/>
    <property type="evidence" value="ECO:0007669"/>
    <property type="project" value="InterPro"/>
</dbReference>
<accession>A0AAW1KS37</accession>
<keyword evidence="4" id="KW-0675">Receptor</keyword>
<protein>
    <submittedName>
        <fullName evidence="4">Sortilin, neurotensin receptor 3</fullName>
    </submittedName>
</protein>
<proteinExistence type="predicted"/>
<dbReference type="SUPFAM" id="SSF110296">
    <property type="entry name" value="Oligoxyloglucan reducing end-specific cellobiohydrolase"/>
    <property type="match status" value="1"/>
</dbReference>
<dbReference type="GO" id="GO:0006892">
    <property type="term" value="P:post-Golgi vesicle-mediated transport"/>
    <property type="evidence" value="ECO:0007669"/>
    <property type="project" value="TreeGrafter"/>
</dbReference>
<reference evidence="4 5" key="1">
    <citation type="journal article" date="2024" name="BMC Genomics">
        <title>De novo assembly and annotation of Popillia japonica's genome with initial clues to its potential as an invasive pest.</title>
        <authorList>
            <person name="Cucini C."/>
            <person name="Boschi S."/>
            <person name="Funari R."/>
            <person name="Cardaioli E."/>
            <person name="Iannotti N."/>
            <person name="Marturano G."/>
            <person name="Paoli F."/>
            <person name="Bruttini M."/>
            <person name="Carapelli A."/>
            <person name="Frati F."/>
            <person name="Nardi F."/>
        </authorList>
    </citation>
    <scope>NUCLEOTIDE SEQUENCE [LARGE SCALE GENOMIC DNA]</scope>
    <source>
        <strain evidence="4">DMR45628</strain>
    </source>
</reference>